<evidence type="ECO:0000313" key="3">
    <source>
        <dbReference type="EMBL" id="ROT42444.1"/>
    </source>
</evidence>
<keyword evidence="1" id="KW-0472">Membrane</keyword>
<dbReference type="RefSeq" id="XP_028470250.1">
    <property type="nucleotide sequence ID" value="XM_028610207.1"/>
</dbReference>
<dbReference type="AlphaFoldDB" id="A0A3N2Q6Q3"/>
<dbReference type="STRING" id="1314773.A0A3N2Q6Q3"/>
<protein>
    <recommendedName>
        <fullName evidence="5">Peptidyl-tRNA hydrolase</fullName>
    </recommendedName>
</protein>
<organism evidence="3 4">
    <name type="scientific">Sodiomyces alkalinus (strain CBS 110278 / VKM F-3762 / F11)</name>
    <name type="common">Alkaliphilic filamentous fungus</name>
    <dbReference type="NCBI Taxonomy" id="1314773"/>
    <lineage>
        <taxon>Eukaryota</taxon>
        <taxon>Fungi</taxon>
        <taxon>Dikarya</taxon>
        <taxon>Ascomycota</taxon>
        <taxon>Pezizomycotina</taxon>
        <taxon>Sordariomycetes</taxon>
        <taxon>Hypocreomycetidae</taxon>
        <taxon>Glomerellales</taxon>
        <taxon>Plectosphaerellaceae</taxon>
        <taxon>Sodiomyces</taxon>
    </lineage>
</organism>
<name>A0A3N2Q6Q3_SODAK</name>
<sequence length="247" mass="27893">MRVSVSTLLALPLFAVSAQAQFEQYQDQLQTYLNKFASYIPNTNRVDAADAAEAKTGEKKMSVLTLDNWQQTLYEPVAPGTTQPEEWWVLITGRNKTCFGRCDQVNAAFNETAIKFATLPESEVPHMAYLNCDDQPVLCNIFSVGPASLWAMDMLPPGNEINIWGKRLNTTTTTTQDLLDLYADKEKSEFKLVTHVFHPFNGWFAQNGLSVAVAYVLWFFTVVPNWTIMLLVSFASRSMMNRRMPGQ</sequence>
<feature type="signal peptide" evidence="2">
    <location>
        <begin position="1"/>
        <end position="20"/>
    </location>
</feature>
<reference evidence="3 4" key="1">
    <citation type="journal article" date="2018" name="Mol. Ecol.">
        <title>The obligate alkalophilic soda-lake fungus Sodiomyces alkalinus has shifted to a protein diet.</title>
        <authorList>
            <person name="Grum-Grzhimaylo A.A."/>
            <person name="Falkoski D.L."/>
            <person name="van den Heuvel J."/>
            <person name="Valero-Jimenez C.A."/>
            <person name="Min B."/>
            <person name="Choi I.G."/>
            <person name="Lipzen A."/>
            <person name="Daum C.G."/>
            <person name="Aanen D.K."/>
            <person name="Tsang A."/>
            <person name="Henrissat B."/>
            <person name="Bilanenko E.N."/>
            <person name="de Vries R.P."/>
            <person name="van Kan J.A.L."/>
            <person name="Grigoriev I.V."/>
            <person name="Debets A.J.M."/>
        </authorList>
    </citation>
    <scope>NUCLEOTIDE SEQUENCE [LARGE SCALE GENOMIC DNA]</scope>
    <source>
        <strain evidence="3 4">F11</strain>
    </source>
</reference>
<feature type="chain" id="PRO_5018338228" description="Peptidyl-tRNA hydrolase" evidence="2">
    <location>
        <begin position="21"/>
        <end position="247"/>
    </location>
</feature>
<proteinExistence type="predicted"/>
<keyword evidence="2" id="KW-0732">Signal</keyword>
<gene>
    <name evidence="3" type="ORF">SODALDRAFT_326601</name>
</gene>
<evidence type="ECO:0000256" key="2">
    <source>
        <dbReference type="SAM" id="SignalP"/>
    </source>
</evidence>
<keyword evidence="1" id="KW-0812">Transmembrane</keyword>
<dbReference type="EMBL" id="ML119051">
    <property type="protein sequence ID" value="ROT42444.1"/>
    <property type="molecule type" value="Genomic_DNA"/>
</dbReference>
<feature type="transmembrane region" description="Helical" evidence="1">
    <location>
        <begin position="215"/>
        <end position="235"/>
    </location>
</feature>
<dbReference type="Proteomes" id="UP000272025">
    <property type="component" value="Unassembled WGS sequence"/>
</dbReference>
<accession>A0A3N2Q6Q3</accession>
<dbReference type="OrthoDB" id="1733656at2759"/>
<evidence type="ECO:0008006" key="5">
    <source>
        <dbReference type="Google" id="ProtNLM"/>
    </source>
</evidence>
<evidence type="ECO:0000256" key="1">
    <source>
        <dbReference type="SAM" id="Phobius"/>
    </source>
</evidence>
<keyword evidence="1" id="KW-1133">Transmembrane helix</keyword>
<evidence type="ECO:0000313" key="4">
    <source>
        <dbReference type="Proteomes" id="UP000272025"/>
    </source>
</evidence>
<dbReference type="GeneID" id="39578685"/>
<keyword evidence="4" id="KW-1185">Reference proteome</keyword>